<gene>
    <name evidence="2" type="ORF">BKE38_06340</name>
</gene>
<dbReference type="EMBL" id="MLCO01000047">
    <property type="protein sequence ID" value="ONG56248.1"/>
    <property type="molecule type" value="Genomic_DNA"/>
</dbReference>
<dbReference type="AlphaFoldDB" id="A0A1V2H646"/>
<protein>
    <submittedName>
        <fullName evidence="2">Uncharacterized protein</fullName>
    </submittedName>
</protein>
<evidence type="ECO:0000313" key="2">
    <source>
        <dbReference type="EMBL" id="ONG56248.1"/>
    </source>
</evidence>
<reference evidence="2 3" key="1">
    <citation type="submission" date="2016-10" db="EMBL/GenBank/DDBJ databases">
        <title>Draft Genome sequence of Roseomonas sp. strain M3.</title>
        <authorList>
            <person name="Subhash Y."/>
            <person name="Lee S."/>
        </authorList>
    </citation>
    <scope>NUCLEOTIDE SEQUENCE [LARGE SCALE GENOMIC DNA]</scope>
    <source>
        <strain evidence="2 3">M3</strain>
    </source>
</reference>
<organism evidence="2 3">
    <name type="scientific">Teichococcus deserti</name>
    <dbReference type="NCBI Taxonomy" id="1817963"/>
    <lineage>
        <taxon>Bacteria</taxon>
        <taxon>Pseudomonadati</taxon>
        <taxon>Pseudomonadota</taxon>
        <taxon>Alphaproteobacteria</taxon>
        <taxon>Acetobacterales</taxon>
        <taxon>Roseomonadaceae</taxon>
        <taxon>Roseomonas</taxon>
    </lineage>
</organism>
<accession>A0A1V2H646</accession>
<dbReference type="OrthoDB" id="9796486at2"/>
<keyword evidence="1" id="KW-0812">Transmembrane</keyword>
<comment type="caution">
    <text evidence="2">The sequence shown here is derived from an EMBL/GenBank/DDBJ whole genome shotgun (WGS) entry which is preliminary data.</text>
</comment>
<name>A0A1V2H646_9PROT</name>
<sequence length="72" mass="7638">MARCSNCRASVPDGQLTRQKVFKGHNGRRKNGYLLMCGSCATTTQDSNQVLAVIVLVGMAIITVAVIAVRGS</sequence>
<dbReference type="Proteomes" id="UP000188879">
    <property type="component" value="Unassembled WGS sequence"/>
</dbReference>
<keyword evidence="1" id="KW-1133">Transmembrane helix</keyword>
<keyword evidence="3" id="KW-1185">Reference proteome</keyword>
<evidence type="ECO:0000256" key="1">
    <source>
        <dbReference type="SAM" id="Phobius"/>
    </source>
</evidence>
<evidence type="ECO:0000313" key="3">
    <source>
        <dbReference type="Proteomes" id="UP000188879"/>
    </source>
</evidence>
<feature type="transmembrane region" description="Helical" evidence="1">
    <location>
        <begin position="50"/>
        <end position="69"/>
    </location>
</feature>
<proteinExistence type="predicted"/>
<keyword evidence="1" id="KW-0472">Membrane</keyword>